<sequence>MELSDVTLIEGVGNEATHPSSTWGMWTTWWQAKATPSQLNSPIHQRTSRCRQQQSRGPPEI</sequence>
<evidence type="ECO:0000256" key="1">
    <source>
        <dbReference type="SAM" id="MobiDB-lite"/>
    </source>
</evidence>
<dbReference type="AlphaFoldDB" id="A0A2J8J4F0"/>
<name>A0A2J8J4F0_PANTR</name>
<evidence type="ECO:0000313" key="4">
    <source>
        <dbReference type="Proteomes" id="UP000236370"/>
    </source>
</evidence>
<evidence type="ECO:0000313" key="3">
    <source>
        <dbReference type="EMBL" id="PNI17649.1"/>
    </source>
</evidence>
<accession>A0A2J8J4F0</accession>
<comment type="caution">
    <text evidence="2">The sequence shown here is derived from an EMBL/GenBank/DDBJ whole genome shotgun (WGS) entry which is preliminary data.</text>
</comment>
<gene>
    <name evidence="2" type="ORF">CK820_G0050736</name>
</gene>
<feature type="region of interest" description="Disordered" evidence="1">
    <location>
        <begin position="37"/>
        <end position="61"/>
    </location>
</feature>
<evidence type="ECO:0000313" key="2">
    <source>
        <dbReference type="EMBL" id="PNI17644.1"/>
    </source>
</evidence>
<feature type="compositionally biased region" description="Low complexity" evidence="1">
    <location>
        <begin position="50"/>
        <end position="61"/>
    </location>
</feature>
<dbReference type="Proteomes" id="UP000236370">
    <property type="component" value="Unassembled WGS sequence"/>
</dbReference>
<proteinExistence type="predicted"/>
<dbReference type="EMBL" id="NBAG03000521">
    <property type="protein sequence ID" value="PNI17644.1"/>
    <property type="molecule type" value="Genomic_DNA"/>
</dbReference>
<organism evidence="2 4">
    <name type="scientific">Pan troglodytes</name>
    <name type="common">Chimpanzee</name>
    <dbReference type="NCBI Taxonomy" id="9598"/>
    <lineage>
        <taxon>Eukaryota</taxon>
        <taxon>Metazoa</taxon>
        <taxon>Chordata</taxon>
        <taxon>Craniata</taxon>
        <taxon>Vertebrata</taxon>
        <taxon>Euteleostomi</taxon>
        <taxon>Mammalia</taxon>
        <taxon>Eutheria</taxon>
        <taxon>Euarchontoglires</taxon>
        <taxon>Primates</taxon>
        <taxon>Haplorrhini</taxon>
        <taxon>Catarrhini</taxon>
        <taxon>Hominidae</taxon>
        <taxon>Pan</taxon>
    </lineage>
</organism>
<protein>
    <submittedName>
        <fullName evidence="3">TMUB2 isoform 13</fullName>
    </submittedName>
    <submittedName>
        <fullName evidence="2">TMUB2 isoform 8</fullName>
    </submittedName>
</protein>
<dbReference type="EMBL" id="NBAG03000521">
    <property type="protein sequence ID" value="PNI17649.1"/>
    <property type="molecule type" value="Genomic_DNA"/>
</dbReference>
<reference evidence="2 4" key="1">
    <citation type="submission" date="2017-12" db="EMBL/GenBank/DDBJ databases">
        <title>High-resolution comparative analysis of great ape genomes.</title>
        <authorList>
            <person name="Pollen A."/>
            <person name="Hastie A."/>
            <person name="Hormozdiari F."/>
            <person name="Dougherty M."/>
            <person name="Liu R."/>
            <person name="Chaisson M."/>
            <person name="Hoppe E."/>
            <person name="Hill C."/>
            <person name="Pang A."/>
            <person name="Hillier L."/>
            <person name="Baker C."/>
            <person name="Armstrong J."/>
            <person name="Shendure J."/>
            <person name="Paten B."/>
            <person name="Wilson R."/>
            <person name="Chao H."/>
            <person name="Schneider V."/>
            <person name="Ventura M."/>
            <person name="Kronenberg Z."/>
            <person name="Murali S."/>
            <person name="Gordon D."/>
            <person name="Cantsilieris S."/>
            <person name="Munson K."/>
            <person name="Nelson B."/>
            <person name="Raja A."/>
            <person name="Underwood J."/>
            <person name="Diekhans M."/>
            <person name="Fiddes I."/>
            <person name="Haussler D."/>
            <person name="Eichler E."/>
        </authorList>
    </citation>
    <scope>NUCLEOTIDE SEQUENCE [LARGE SCALE GENOMIC DNA]</scope>
    <source>
        <strain evidence="2">Yerkes chimp pedigree #C0471</strain>
        <tissue evidence="2">Blood</tissue>
    </source>
</reference>